<sequence length="1199" mass="133880">MDSTKFPTMLHRKTNKIALVLVHAALEWTLISLLLLNALFSFLIVKFSNLFGLEKPCILCSRIDHVLEPQNPNSYYRNLICEEHATEISKLGYCSNHRKLVESQNMCEDCLSSAHHNHLEENLSMIESDEMNNIRCSCCHLNDKMLSLQRVIRPSLGFKNYTQKANLTAEAAEIDRRDLVSTQSNDDQGIAMMPCDFEPKREENTVGLSFSLSRYGNQILDCEEAEKEDVVLETDVEPLVEKDSIMCMTDPSFYETMNQVSEREVETLDLLPQHLDFYVDHEDYRLIPVELVDSDASAIKGENPVGEDEYQKNWDQEKDISGSEINTETKVELVLQPDSKIANPESEDEPNSTLLDLVVSTLIDLVKLYENPSILEGQQPDVNKKVANSQATDTPATLDDAQAPEVPAVAAPDSDAYNMRSAETEVENGRLEPPDQIQVEELCTACKEEGPTSIDIDCEASVSTTDLPANGDHAYEDGCNVRKDENAVENGHHEPTDRSQVEERPTPHKLEGLSTNRVCEASASTTDLPANGDHAYEDGCNIREDEISVENGHHEPTDRCQVEEPPMPHKLEGPSTNGVCEASASTTDLPAIDAHVCKQIEGETEKYKDISVEICEQDVRNDSLVLSLELNEAEEDRIPDTPTSMDSLNHLHKKLLLMGRRELGTEESVDGSILSEVEGGDGSVTVERLKSALRAERKALHTLYAELEEERNAAAIAANQTMAMINRLQEEKATMQMEALHYQRMMEEQAEYDQEALQLMNDIIVKREAEKQELEKELEIYRKKVTDYGEKERMRILSRRKDSSMKSRTSSSSCSNGEESDGLSIELNGEAKEENLSHNHEENGHHVDAVLNLQDSLTSFEEERLSILQQLKVLEEKLFTLADEEEDHFENMKPFEKFYEENGKDFHRSFIVSSEDNGAESGFSDVNGKHHHRDRGANGSMPNQLLPLFNAVADLESEDGDSNGNAQEVDSFMLHKSPLTKLELETKRIAIEEEADRIYERLQALEADRDPIMPLQTKIIGKECRFASKSFLAAANFTAGQDPTRRTPLPGTVSSQLLTDIPVAGARSSSFALIPILPAGISFRVNGISHSLLEVLILPALNIVNSGKKSLLGFNHGTAETCIPVICYLSGEILYQCWNSLLAFLGGETAIPMGESVDATSLPAKFLSRQHSMLSQPKKSEILETNITWKMGGCFRGSD</sequence>
<dbReference type="GO" id="GO:0080115">
    <property type="term" value="F:myosin XI tail binding"/>
    <property type="evidence" value="ECO:0007669"/>
    <property type="project" value="UniProtKB-ARBA"/>
</dbReference>
<feature type="region of interest" description="Disordered" evidence="6">
    <location>
        <begin position="487"/>
        <end position="508"/>
    </location>
</feature>
<keyword evidence="10" id="KW-1185">Reference proteome</keyword>
<evidence type="ECO:0000256" key="7">
    <source>
        <dbReference type="SAM" id="Phobius"/>
    </source>
</evidence>
<keyword evidence="5" id="KW-0175">Coiled coil</keyword>
<dbReference type="PROSITE" id="PS51775">
    <property type="entry name" value="GTD_BINDING"/>
    <property type="match status" value="1"/>
</dbReference>
<evidence type="ECO:0000256" key="2">
    <source>
        <dbReference type="ARBA" id="ARBA00022692"/>
    </source>
</evidence>
<feature type="region of interest" description="Disordered" evidence="6">
    <location>
        <begin position="794"/>
        <end position="822"/>
    </location>
</feature>
<protein>
    <recommendedName>
        <fullName evidence="8">GTD-binding domain-containing protein</fullName>
    </recommendedName>
</protein>
<keyword evidence="4 7" id="KW-0472">Membrane</keyword>
<evidence type="ECO:0000256" key="5">
    <source>
        <dbReference type="SAM" id="Coils"/>
    </source>
</evidence>
<evidence type="ECO:0000259" key="8">
    <source>
        <dbReference type="PROSITE" id="PS51775"/>
    </source>
</evidence>
<evidence type="ECO:0000313" key="10">
    <source>
        <dbReference type="Proteomes" id="UP001279734"/>
    </source>
</evidence>
<comment type="subcellular location">
    <subcellularLocation>
        <location evidence="1">Membrane</location>
        <topology evidence="1">Single-pass membrane protein</topology>
    </subcellularLocation>
</comment>
<dbReference type="PANTHER" id="PTHR31448">
    <property type="entry name" value="MYOSIN-BINDING PROTEIN 2"/>
    <property type="match status" value="1"/>
</dbReference>
<dbReference type="AlphaFoldDB" id="A0AAD3T045"/>
<evidence type="ECO:0000256" key="6">
    <source>
        <dbReference type="SAM" id="MobiDB-lite"/>
    </source>
</evidence>
<evidence type="ECO:0000313" key="9">
    <source>
        <dbReference type="EMBL" id="GMH20335.1"/>
    </source>
</evidence>
<dbReference type="GO" id="GO:0016020">
    <property type="term" value="C:membrane"/>
    <property type="evidence" value="ECO:0007669"/>
    <property type="project" value="UniProtKB-SubCell"/>
</dbReference>
<evidence type="ECO:0000256" key="3">
    <source>
        <dbReference type="ARBA" id="ARBA00022989"/>
    </source>
</evidence>
<organism evidence="9 10">
    <name type="scientific">Nepenthes gracilis</name>
    <name type="common">Slender pitcher plant</name>
    <dbReference type="NCBI Taxonomy" id="150966"/>
    <lineage>
        <taxon>Eukaryota</taxon>
        <taxon>Viridiplantae</taxon>
        <taxon>Streptophyta</taxon>
        <taxon>Embryophyta</taxon>
        <taxon>Tracheophyta</taxon>
        <taxon>Spermatophyta</taxon>
        <taxon>Magnoliopsida</taxon>
        <taxon>eudicotyledons</taxon>
        <taxon>Gunneridae</taxon>
        <taxon>Pentapetalae</taxon>
        <taxon>Caryophyllales</taxon>
        <taxon>Nepenthaceae</taxon>
        <taxon>Nepenthes</taxon>
    </lineage>
</organism>
<feature type="region of interest" description="Disordered" evidence="6">
    <location>
        <begin position="380"/>
        <end position="404"/>
    </location>
</feature>
<name>A0AAD3T045_NEPGR</name>
<accession>A0AAD3T045</accession>
<feature type="transmembrane region" description="Helical" evidence="7">
    <location>
        <begin position="20"/>
        <end position="45"/>
    </location>
</feature>
<proteinExistence type="predicted"/>
<gene>
    <name evidence="9" type="ORF">Nepgr_022176</name>
</gene>
<evidence type="ECO:0000256" key="4">
    <source>
        <dbReference type="ARBA" id="ARBA00023136"/>
    </source>
</evidence>
<dbReference type="EMBL" id="BSYO01000021">
    <property type="protein sequence ID" value="GMH20335.1"/>
    <property type="molecule type" value="Genomic_DNA"/>
</dbReference>
<dbReference type="PANTHER" id="PTHR31448:SF3">
    <property type="entry name" value="MYOSIN-BINDING PROTEIN 2"/>
    <property type="match status" value="1"/>
</dbReference>
<dbReference type="InterPro" id="IPR007656">
    <property type="entry name" value="GTD-bd"/>
</dbReference>
<feature type="domain" description="GTD-binding" evidence="8">
    <location>
        <begin position="684"/>
        <end position="782"/>
    </location>
</feature>
<evidence type="ECO:0000256" key="1">
    <source>
        <dbReference type="ARBA" id="ARBA00004167"/>
    </source>
</evidence>
<feature type="compositionally biased region" description="Basic and acidic residues" evidence="6">
    <location>
        <begin position="794"/>
        <end position="805"/>
    </location>
</feature>
<keyword evidence="2 7" id="KW-0812">Transmembrane</keyword>
<keyword evidence="3 7" id="KW-1133">Transmembrane helix</keyword>
<comment type="caution">
    <text evidence="9">The sequence shown here is derived from an EMBL/GenBank/DDBJ whole genome shotgun (WGS) entry which is preliminary data.</text>
</comment>
<feature type="compositionally biased region" description="Low complexity" evidence="6">
    <location>
        <begin position="806"/>
        <end position="815"/>
    </location>
</feature>
<feature type="coiled-coil region" evidence="5">
    <location>
        <begin position="690"/>
        <end position="791"/>
    </location>
</feature>
<dbReference type="Pfam" id="PF04576">
    <property type="entry name" value="Zein-binding"/>
    <property type="match status" value="1"/>
</dbReference>
<dbReference type="InterPro" id="IPR039306">
    <property type="entry name" value="MYOB"/>
</dbReference>
<reference evidence="9" key="1">
    <citation type="submission" date="2023-05" db="EMBL/GenBank/DDBJ databases">
        <title>Nepenthes gracilis genome sequencing.</title>
        <authorList>
            <person name="Fukushima K."/>
        </authorList>
    </citation>
    <scope>NUCLEOTIDE SEQUENCE</scope>
    <source>
        <strain evidence="9">SING2019-196</strain>
    </source>
</reference>
<feature type="compositionally biased region" description="Polar residues" evidence="6">
    <location>
        <begin position="386"/>
        <end position="395"/>
    </location>
</feature>
<dbReference type="Proteomes" id="UP001279734">
    <property type="component" value="Unassembled WGS sequence"/>
</dbReference>